<sequence>MWPGALGKVNAQLDDYIRLHMALRGRAVGVSALFASCCLSSQRFVLRALVRRSEAGVTWGVVIFFA</sequence>
<dbReference type="STRING" id="1454003.AW10_02619"/>
<dbReference type="EMBL" id="JEMX01000061">
    <property type="protein sequence ID" value="EXI78977.1"/>
    <property type="molecule type" value="Genomic_DNA"/>
</dbReference>
<accession>A0A011PPS8</accession>
<proteinExistence type="predicted"/>
<reference evidence="1 2" key="1">
    <citation type="submission" date="2014-02" db="EMBL/GenBank/DDBJ databases">
        <title>Expanding our view of genomic diversity in Candidatus Accumulibacter clades.</title>
        <authorList>
            <person name="Skennerton C.T."/>
            <person name="Barr J.J."/>
            <person name="Slater F.R."/>
            <person name="Bond P.L."/>
            <person name="Tyson G.W."/>
        </authorList>
    </citation>
    <scope>NUCLEOTIDE SEQUENCE [LARGE SCALE GENOMIC DNA]</scope>
    <source>
        <strain evidence="2">BA-92</strain>
    </source>
</reference>
<protein>
    <submittedName>
        <fullName evidence="1">Uncharacterized protein</fullName>
    </submittedName>
</protein>
<evidence type="ECO:0000313" key="2">
    <source>
        <dbReference type="Proteomes" id="UP000021816"/>
    </source>
</evidence>
<organism evidence="1 2">
    <name type="scientific">Candidatus Accumulibacter appositus</name>
    <dbReference type="NCBI Taxonomy" id="1454003"/>
    <lineage>
        <taxon>Bacteria</taxon>
        <taxon>Pseudomonadati</taxon>
        <taxon>Pseudomonadota</taxon>
        <taxon>Betaproteobacteria</taxon>
        <taxon>Candidatus Accumulibacter</taxon>
    </lineage>
</organism>
<dbReference type="Proteomes" id="UP000021816">
    <property type="component" value="Unassembled WGS sequence"/>
</dbReference>
<gene>
    <name evidence="1" type="ORF">AW10_02619</name>
</gene>
<evidence type="ECO:0000313" key="1">
    <source>
        <dbReference type="EMBL" id="EXI78977.1"/>
    </source>
</evidence>
<dbReference type="AlphaFoldDB" id="A0A011PPS8"/>
<name>A0A011PPS8_9PROT</name>
<comment type="caution">
    <text evidence="1">The sequence shown here is derived from an EMBL/GenBank/DDBJ whole genome shotgun (WGS) entry which is preliminary data.</text>
</comment>